<reference evidence="2" key="1">
    <citation type="submission" date="2016-11" db="EMBL/GenBank/DDBJ databases">
        <authorList>
            <person name="Varghese N."/>
            <person name="Submissions S."/>
        </authorList>
    </citation>
    <scope>NUCLEOTIDE SEQUENCE [LARGE SCALE GENOMIC DNA]</scope>
    <source>
        <strain evidence="2">DSM 9756</strain>
    </source>
</reference>
<dbReference type="RefSeq" id="WP_073038282.1">
    <property type="nucleotide sequence ID" value="NZ_FQVB01000011.1"/>
</dbReference>
<dbReference type="STRING" id="1121391.SAMN02745206_01409"/>
<dbReference type="OrthoDB" id="9792861at2"/>
<dbReference type="Proteomes" id="UP000184076">
    <property type="component" value="Unassembled WGS sequence"/>
</dbReference>
<proteinExistence type="predicted"/>
<protein>
    <submittedName>
        <fullName evidence="1">CRISPR-associated protein, Csx11 family</fullName>
    </submittedName>
</protein>
<organism evidence="1 2">
    <name type="scientific">Desulfacinum infernum DSM 9756</name>
    <dbReference type="NCBI Taxonomy" id="1121391"/>
    <lineage>
        <taxon>Bacteria</taxon>
        <taxon>Pseudomonadati</taxon>
        <taxon>Thermodesulfobacteriota</taxon>
        <taxon>Syntrophobacteria</taxon>
        <taxon>Syntrophobacterales</taxon>
        <taxon>Syntrophobacteraceae</taxon>
        <taxon>Desulfacinum</taxon>
    </lineage>
</organism>
<evidence type="ECO:0000313" key="1">
    <source>
        <dbReference type="EMBL" id="SHF13305.1"/>
    </source>
</evidence>
<sequence>MTGFQPPDTLRQHRPLLLACEAIGWLHMTGKAKIDFLRGHGGQKNDYEYEKWDEIESPAFPWDDQLKWVKDNFTLNRDAWPATFTEYIRKHTKRDKGLLGLLQAGHAMASGIEKNLPSATAKYLGQDVTHMWLSTAFGHPARNLLADPPELLTESGWKRLLEQIVQLLTVLQQLGKNGSPNDIDGWWRWRDEAVGPEGWLRKEFSSTLAETRLPNNDVTLFDQSYVAAALFKSAAAGAILEGSSFPWSSNGLKQETRWRLLTVGIGADHYEARAVKIGDWTGARLALDEFFINVCKLVEADLAVGSLLYRDGETCVFSFPGERFGHDKQGYRGGDLQIAEWQDWLAEQIDGYASDANLEMPPYCSISEPSRSLVGMTAEIRKARETMVVPVFRDWRIPDQDSSKGHVCPVCLVRRSPSVTDKQMPCAPCKARRTHRLDMWLEGKFGSDTIWISEVADANDRVALVTMNLDIEPWLDGTRLDALRTQAISEWRKFNPILKNQPNPIDPSTCCDSLFQYIKGKLQSFDKTDPVLSNLQEGYQHEKDWPSFFSKIVEDRADSPQWKDIDESVRAGWLTHQLFRKLASPGRIYRFERQAEDFFKALLAEFRDIAAADRNRWRVRRLVLKPDNRSSGSWEDRQTYGGRYGDAPVSLLYREQTEDFLTICNLARLLKPEQDKDCLRGITLELKADDSVDAKPLVVHSAADAADALGVYHPVIPLDLSPVRFRVLLPLEAASACVDRAVEAWRDQFARVWDRLPLRVGVVAFPRMTPFQAVIEAARTIESDLDGIQKPETWRVAGCETQKGVTTLSIKSLDHRQEILQTIPIRVPDGREDVFYPYLAVEDNQVRFPLDFQHPNGQVYRHAKDLRSGDGVLLYPSLIATVFMDSTARRFEPFRRRQLTEWPRMRDLWRLMGRHAPSQSALRGAWSEIVERRDAWQGADGTWFEGGKTAWLDFARAVFHERLGVRGACLEMLVEAAGDGLLDWSLEWHMSVLKEQVSGLPVRGRTQTGGDR</sequence>
<accession>A0A1M4Z5P0</accession>
<gene>
    <name evidence="1" type="ORF">SAMN02745206_01409</name>
</gene>
<dbReference type="EMBL" id="FQVB01000011">
    <property type="protein sequence ID" value="SHF13305.1"/>
    <property type="molecule type" value="Genomic_DNA"/>
</dbReference>
<keyword evidence="2" id="KW-1185">Reference proteome</keyword>
<name>A0A1M4Z5P0_9BACT</name>
<dbReference type="AlphaFoldDB" id="A0A1M4Z5P0"/>
<evidence type="ECO:0000313" key="2">
    <source>
        <dbReference type="Proteomes" id="UP000184076"/>
    </source>
</evidence>